<evidence type="ECO:0000313" key="2">
    <source>
        <dbReference type="EMBL" id="MBW0501943.1"/>
    </source>
</evidence>
<evidence type="ECO:0000313" key="3">
    <source>
        <dbReference type="Proteomes" id="UP000765509"/>
    </source>
</evidence>
<dbReference type="EMBL" id="AVOT02016583">
    <property type="protein sequence ID" value="MBW0501943.1"/>
    <property type="molecule type" value="Genomic_DNA"/>
</dbReference>
<feature type="region of interest" description="Disordered" evidence="1">
    <location>
        <begin position="125"/>
        <end position="213"/>
    </location>
</feature>
<proteinExistence type="predicted"/>
<organism evidence="2 3">
    <name type="scientific">Austropuccinia psidii MF-1</name>
    <dbReference type="NCBI Taxonomy" id="1389203"/>
    <lineage>
        <taxon>Eukaryota</taxon>
        <taxon>Fungi</taxon>
        <taxon>Dikarya</taxon>
        <taxon>Basidiomycota</taxon>
        <taxon>Pucciniomycotina</taxon>
        <taxon>Pucciniomycetes</taxon>
        <taxon>Pucciniales</taxon>
        <taxon>Sphaerophragmiaceae</taxon>
        <taxon>Austropuccinia</taxon>
    </lineage>
</organism>
<keyword evidence="3" id="KW-1185">Reference proteome</keyword>
<sequence>MNDVTSAVLNAAHDSSLPSLARDAKAATEQVKLPEAQTELSIPQTKATLNDNSNPKTALLTTSWAPNTAQVLGHAKSISAYLKESSSTKLLALKNKVVEQAGSLKSRLSELSQYLPYRKTNTKFQIAPEIDPPKESLADSKLSPKAPFTTNSNTRSESSSSLDSLDKTLPSPRDELSSNPFAQSLSSKEKVMEKTVSSAETPSSPIKREGRPQIETREYLNAYDATVQSLLQAKPGTIYQALKSGILSSTSKFLDRKPPVLPAGYDEEWLQQSGLKNSPAALKFLERLERKISGANTQTGVILKLDSSDPVALSHMSEKNPKVYNQAMLYFKSKFARNPEELNRRISVIETQSHQLSLLLEWDKEAQRLQAQTKKYLWVVKNAGNLFGKEFFPAFHPNNAAERLANINSLKNDQSQLYAFWKAYIGRAEVNRRKDFLSALAGFQASGLEIDAKKLSAWQMQGLDVPRMLNILVTIKPMEGLQGETKQVVEQFLSTKGPQELEELRGLFLNKNQYQIKWSSSMEDQELFNFSETLGPLYKQTAKSLFRSPVAKPQANVITHNEAVTTEKLTQGKWFKRWLKKLASIFQSIINKFKSRAIRKSEGKTKIT</sequence>
<protein>
    <submittedName>
        <fullName evidence="2">Uncharacterized protein</fullName>
    </submittedName>
</protein>
<comment type="caution">
    <text evidence="2">The sequence shown here is derived from an EMBL/GenBank/DDBJ whole genome shotgun (WGS) entry which is preliminary data.</text>
</comment>
<dbReference type="OrthoDB" id="2500684at2759"/>
<evidence type="ECO:0000256" key="1">
    <source>
        <dbReference type="SAM" id="MobiDB-lite"/>
    </source>
</evidence>
<feature type="compositionally biased region" description="Polar residues" evidence="1">
    <location>
        <begin position="177"/>
        <end position="186"/>
    </location>
</feature>
<feature type="region of interest" description="Disordered" evidence="1">
    <location>
        <begin position="20"/>
        <end position="54"/>
    </location>
</feature>
<dbReference type="Proteomes" id="UP000765509">
    <property type="component" value="Unassembled WGS sequence"/>
</dbReference>
<reference evidence="2" key="1">
    <citation type="submission" date="2021-03" db="EMBL/GenBank/DDBJ databases">
        <title>Draft genome sequence of rust myrtle Austropuccinia psidii MF-1, a brazilian biotype.</title>
        <authorList>
            <person name="Quecine M.C."/>
            <person name="Pachon D.M.R."/>
            <person name="Bonatelli M.L."/>
            <person name="Correr F.H."/>
            <person name="Franceschini L.M."/>
            <person name="Leite T.F."/>
            <person name="Margarido G.R.A."/>
            <person name="Almeida C.A."/>
            <person name="Ferrarezi J.A."/>
            <person name="Labate C.A."/>
        </authorList>
    </citation>
    <scope>NUCLEOTIDE SEQUENCE</scope>
    <source>
        <strain evidence="2">MF-1</strain>
    </source>
</reference>
<dbReference type="AlphaFoldDB" id="A0A9Q3DJL3"/>
<feature type="compositionally biased region" description="Polar residues" evidence="1">
    <location>
        <begin position="38"/>
        <end position="54"/>
    </location>
</feature>
<accession>A0A9Q3DJL3</accession>
<name>A0A9Q3DJL3_9BASI</name>
<feature type="compositionally biased region" description="Low complexity" evidence="1">
    <location>
        <begin position="149"/>
        <end position="171"/>
    </location>
</feature>
<feature type="compositionally biased region" description="Polar residues" evidence="1">
    <location>
        <begin position="195"/>
        <end position="204"/>
    </location>
</feature>
<gene>
    <name evidence="2" type="ORF">O181_041658</name>
</gene>